<dbReference type="Proteomes" id="UP000283310">
    <property type="component" value="Unassembled WGS sequence"/>
</dbReference>
<evidence type="ECO:0000313" key="3">
    <source>
        <dbReference type="EMBL" id="RGR30023.1"/>
    </source>
</evidence>
<dbReference type="Proteomes" id="UP000285150">
    <property type="component" value="Unassembled WGS sequence"/>
</dbReference>
<dbReference type="EMBL" id="QRTW01000004">
    <property type="protein sequence ID" value="RGR16397.1"/>
    <property type="molecule type" value="Genomic_DNA"/>
</dbReference>
<evidence type="ECO:0000313" key="6">
    <source>
        <dbReference type="EMBL" id="RHC30549.1"/>
    </source>
</evidence>
<evidence type="ECO:0000313" key="1">
    <source>
        <dbReference type="EMBL" id="RGM16315.1"/>
    </source>
</evidence>
<dbReference type="GeneID" id="31797743"/>
<evidence type="ECO:0000313" key="7">
    <source>
        <dbReference type="EMBL" id="RHF77079.1"/>
    </source>
</evidence>
<dbReference type="EMBL" id="QRUB01000001">
    <property type="protein sequence ID" value="RGR30023.1"/>
    <property type="molecule type" value="Genomic_DNA"/>
</dbReference>
<dbReference type="EMBL" id="QRPN01000004">
    <property type="protein sequence ID" value="RHM20402.1"/>
    <property type="molecule type" value="Genomic_DNA"/>
</dbReference>
<dbReference type="Proteomes" id="UP000285305">
    <property type="component" value="Unassembled WGS sequence"/>
</dbReference>
<name>A0A3E4TGM6_BACSE</name>
<evidence type="ECO:0000313" key="14">
    <source>
        <dbReference type="Proteomes" id="UP000284777"/>
    </source>
</evidence>
<dbReference type="EMBL" id="QRHJ01000008">
    <property type="protein sequence ID" value="RHF77079.1"/>
    <property type="molecule type" value="Genomic_DNA"/>
</dbReference>
<dbReference type="EMBL" id="QSBD01000029">
    <property type="protein sequence ID" value="RGW94337.1"/>
    <property type="molecule type" value="Genomic_DNA"/>
</dbReference>
<evidence type="ECO:0000313" key="15">
    <source>
        <dbReference type="Proteomes" id="UP000285150"/>
    </source>
</evidence>
<dbReference type="EMBL" id="QSHQ01000010">
    <property type="protein sequence ID" value="RHC30549.1"/>
    <property type="molecule type" value="Genomic_DNA"/>
</dbReference>
<proteinExistence type="predicted"/>
<dbReference type="Proteomes" id="UP000284161">
    <property type="component" value="Unassembled WGS sequence"/>
</dbReference>
<dbReference type="EMBL" id="QSAF01000010">
    <property type="protein sequence ID" value="RGW33745.1"/>
    <property type="molecule type" value="Genomic_DNA"/>
</dbReference>
<evidence type="ECO:0000313" key="16">
    <source>
        <dbReference type="Proteomes" id="UP000285305"/>
    </source>
</evidence>
<evidence type="ECO:0000313" key="10">
    <source>
        <dbReference type="Proteomes" id="UP000283310"/>
    </source>
</evidence>
<dbReference type="AlphaFoldDB" id="A0A3E4TGM6"/>
<dbReference type="Proteomes" id="UP000284777">
    <property type="component" value="Unassembled WGS sequence"/>
</dbReference>
<gene>
    <name evidence="7" type="ORF">DW668_04265</name>
    <name evidence="6" type="ORF">DW853_07285</name>
    <name evidence="5" type="ORF">DWV41_14500</name>
    <name evidence="4" type="ORF">DWV77_09595</name>
    <name evidence="3" type="ORF">DWY58_01895</name>
    <name evidence="2" type="ORF">DWY65_03665</name>
    <name evidence="8" type="ORF">DWZ78_06185</name>
    <name evidence="1" type="ORF">DXC34_00945</name>
</gene>
<dbReference type="EMBL" id="QSSV01000001">
    <property type="protein sequence ID" value="RGM16315.1"/>
    <property type="molecule type" value="Genomic_DNA"/>
</dbReference>
<sequence length="302" mass="35087">MKTRKRRKARITATTATVTAVGDIVIKRKRAAGLFLLAGLLCLCSIMPVQAQCVAKNEAFQSGEHVMYDLYFNWKFIWKKVGLASLTTNATTYRFQPAYRFNLLSVGSKKTDFFFKMRDTLTCYVSDKLEPLYFRKAAEEGKRYTVDEAWFSYDDGIATVKQRRTWHNPVREPQEMEYSDSRCIFDMLSILAQARSYNPKDYKIGEKILFPMATGRRVEEQTLIYRGKEDIEANNDTIYRCLVFSFVEYKKGKEKEVITFFVSDDKNHLPIRLDMYLNFGSAKAFLKSVRGNRYPMTSVVTK</sequence>
<dbReference type="Proteomes" id="UP000261223">
    <property type="component" value="Unassembled WGS sequence"/>
</dbReference>
<organism evidence="7 11">
    <name type="scientific">Bacteroides stercoris</name>
    <dbReference type="NCBI Taxonomy" id="46506"/>
    <lineage>
        <taxon>Bacteria</taxon>
        <taxon>Pseudomonadati</taxon>
        <taxon>Bacteroidota</taxon>
        <taxon>Bacteroidia</taxon>
        <taxon>Bacteroidales</taxon>
        <taxon>Bacteroidaceae</taxon>
        <taxon>Bacteroides</taxon>
    </lineage>
</organism>
<evidence type="ECO:0000313" key="13">
    <source>
        <dbReference type="Proteomes" id="UP000284604"/>
    </source>
</evidence>
<evidence type="ECO:0000313" key="11">
    <source>
        <dbReference type="Proteomes" id="UP000283762"/>
    </source>
</evidence>
<reference evidence="9 10" key="1">
    <citation type="submission" date="2018-08" db="EMBL/GenBank/DDBJ databases">
        <title>A genome reference for cultivated species of the human gut microbiota.</title>
        <authorList>
            <person name="Zou Y."/>
            <person name="Xue W."/>
            <person name="Luo G."/>
        </authorList>
    </citation>
    <scope>NUCLEOTIDE SEQUENCE [LARGE SCALE GENOMIC DNA]</scope>
    <source>
        <strain evidence="5 14">AF05-4</strain>
        <strain evidence="4 15">AF12-7</strain>
        <strain evidence="3 12">AF25-6</strain>
        <strain evidence="2 10">AF26-20BH</strain>
        <strain evidence="8 13">AF35-20</strain>
        <strain evidence="7 11">AM25-16</strain>
        <strain evidence="6 16">AM36-9BH</strain>
        <strain evidence="1 9">TF03-6</strain>
    </source>
</reference>
<dbReference type="RefSeq" id="WP_081448469.1">
    <property type="nucleotide sequence ID" value="NZ_BAABYC010000001.1"/>
</dbReference>
<comment type="caution">
    <text evidence="7">The sequence shown here is derived from an EMBL/GenBank/DDBJ whole genome shotgun (WGS) entry which is preliminary data.</text>
</comment>
<evidence type="ECO:0000313" key="2">
    <source>
        <dbReference type="EMBL" id="RGR16397.1"/>
    </source>
</evidence>
<accession>A0A3E4TGM6</accession>
<evidence type="ECO:0000313" key="12">
    <source>
        <dbReference type="Proteomes" id="UP000284161"/>
    </source>
</evidence>
<dbReference type="Proteomes" id="UP000284604">
    <property type="component" value="Unassembled WGS sequence"/>
</dbReference>
<dbReference type="InterPro" id="IPR021457">
    <property type="entry name" value="DUF3108"/>
</dbReference>
<evidence type="ECO:0000313" key="5">
    <source>
        <dbReference type="EMBL" id="RGW94337.1"/>
    </source>
</evidence>
<dbReference type="Pfam" id="PF11306">
    <property type="entry name" value="DUF3108"/>
    <property type="match status" value="1"/>
</dbReference>
<evidence type="ECO:0000313" key="9">
    <source>
        <dbReference type="Proteomes" id="UP000261223"/>
    </source>
</evidence>
<dbReference type="Proteomes" id="UP000283762">
    <property type="component" value="Unassembled WGS sequence"/>
</dbReference>
<evidence type="ECO:0000313" key="8">
    <source>
        <dbReference type="EMBL" id="RHM20402.1"/>
    </source>
</evidence>
<evidence type="ECO:0000313" key="4">
    <source>
        <dbReference type="EMBL" id="RGW33745.1"/>
    </source>
</evidence>
<protein>
    <submittedName>
        <fullName evidence="7">DUF3108 domain-containing protein</fullName>
    </submittedName>
</protein>